<dbReference type="AlphaFoldDB" id="A0A0F9RNX8"/>
<gene>
    <name evidence="1" type="ORF">LCGC14_0950270</name>
</gene>
<proteinExistence type="predicted"/>
<reference evidence="1" key="1">
    <citation type="journal article" date="2015" name="Nature">
        <title>Complex archaea that bridge the gap between prokaryotes and eukaryotes.</title>
        <authorList>
            <person name="Spang A."/>
            <person name="Saw J.H."/>
            <person name="Jorgensen S.L."/>
            <person name="Zaremba-Niedzwiedzka K."/>
            <person name="Martijn J."/>
            <person name="Lind A.E."/>
            <person name="van Eijk R."/>
            <person name="Schleper C."/>
            <person name="Guy L."/>
            <person name="Ettema T.J."/>
        </authorList>
    </citation>
    <scope>NUCLEOTIDE SEQUENCE</scope>
</reference>
<sequence>MNLPLEYTFEGLVKRAMRNARSRLAGDSPRWVAVRDTFATGSTVAIELCEFYGLDPHETVSGVHCISCEP</sequence>
<name>A0A0F9RNX8_9ZZZZ</name>
<dbReference type="EMBL" id="LAZR01003377">
    <property type="protein sequence ID" value="KKN18978.1"/>
    <property type="molecule type" value="Genomic_DNA"/>
</dbReference>
<accession>A0A0F9RNX8</accession>
<comment type="caution">
    <text evidence="1">The sequence shown here is derived from an EMBL/GenBank/DDBJ whole genome shotgun (WGS) entry which is preliminary data.</text>
</comment>
<organism evidence="1">
    <name type="scientific">marine sediment metagenome</name>
    <dbReference type="NCBI Taxonomy" id="412755"/>
    <lineage>
        <taxon>unclassified sequences</taxon>
        <taxon>metagenomes</taxon>
        <taxon>ecological metagenomes</taxon>
    </lineage>
</organism>
<protein>
    <submittedName>
        <fullName evidence="1">Uncharacterized protein</fullName>
    </submittedName>
</protein>
<evidence type="ECO:0000313" key="1">
    <source>
        <dbReference type="EMBL" id="KKN18978.1"/>
    </source>
</evidence>